<dbReference type="GO" id="GO:0016787">
    <property type="term" value="F:hydrolase activity"/>
    <property type="evidence" value="ECO:0007669"/>
    <property type="project" value="UniProtKB-KW"/>
</dbReference>
<dbReference type="GO" id="GO:0016020">
    <property type="term" value="C:membrane"/>
    <property type="evidence" value="ECO:0007669"/>
    <property type="project" value="TreeGrafter"/>
</dbReference>
<dbReference type="EMBL" id="FIMD01000010">
    <property type="protein sequence ID" value="CYX76140.1"/>
    <property type="molecule type" value="Genomic_DNA"/>
</dbReference>
<proteinExistence type="predicted"/>
<dbReference type="Proteomes" id="UP000516797">
    <property type="component" value="Chromosome"/>
</dbReference>
<dbReference type="GO" id="GO:0055070">
    <property type="term" value="P:copper ion homeostasis"/>
    <property type="evidence" value="ECO:0007669"/>
    <property type="project" value="TreeGrafter"/>
</dbReference>
<evidence type="ECO:0000313" key="7">
    <source>
        <dbReference type="Proteomes" id="UP000075182"/>
    </source>
</evidence>
<feature type="transmembrane region" description="Helical" evidence="2">
    <location>
        <begin position="36"/>
        <end position="58"/>
    </location>
</feature>
<reference evidence="6 7" key="1">
    <citation type="submission" date="2016-02" db="EMBL/GenBank/DDBJ databases">
        <authorList>
            <consortium name="Pathogen Informatics"/>
        </authorList>
    </citation>
    <scope>NUCLEOTIDE SEQUENCE [LARGE SCALE GENOMIC DNA]</scope>
    <source>
        <strain evidence="4 6">FX230</strain>
        <strain evidence="3 7">SS999</strain>
    </source>
</reference>
<evidence type="ECO:0000313" key="3">
    <source>
        <dbReference type="EMBL" id="CYX76140.1"/>
    </source>
</evidence>
<evidence type="ECO:0000313" key="5">
    <source>
        <dbReference type="EMBL" id="QOE29290.1"/>
    </source>
</evidence>
<keyword evidence="2" id="KW-0812">Transmembrane</keyword>
<accession>A0A0Z8CVX8</accession>
<dbReference type="EMBL" id="CP058741">
    <property type="protein sequence ID" value="QOE29290.1"/>
    <property type="molecule type" value="Genomic_DNA"/>
</dbReference>
<dbReference type="Proteomes" id="UP000075182">
    <property type="component" value="Unassembled WGS sequence"/>
</dbReference>
<evidence type="ECO:0000313" key="8">
    <source>
        <dbReference type="Proteomes" id="UP000516797"/>
    </source>
</evidence>
<protein>
    <submittedName>
        <fullName evidence="3">Cation transport ATPase</fullName>
        <ecNumber evidence="3">3.6.3.-</ecNumber>
    </submittedName>
    <submittedName>
        <fullName evidence="5">Copper-exporting P-type ATPase</fullName>
    </submittedName>
</protein>
<name>A0A0Z8CVX8_STRSU</name>
<keyword evidence="3" id="KW-0378">Hydrolase</keyword>
<dbReference type="PANTHER" id="PTHR43520">
    <property type="entry name" value="ATP7, ISOFORM B"/>
    <property type="match status" value="1"/>
</dbReference>
<sequence length="62" mass="6559">MEATKVGADTTLSQIIRLVEEAQGSKAPIAQLADRVSAVFVPIVMGLAVLSGLAWYFLGQEP</sequence>
<reference evidence="5 8" key="2">
    <citation type="submission" date="2020-07" db="EMBL/GenBank/DDBJ databases">
        <title>Complete genome sequences of Streptococcus suis pig pathogenic strain 10, 13-00283-02 and 16085/3b.</title>
        <authorList>
            <person name="Bunk B."/>
            <person name="Jakobczak B."/>
            <person name="Florian V."/>
            <person name="Dittmar D."/>
            <person name="Maeder U."/>
            <person name="Jarek M."/>
            <person name="Baums C.G."/>
            <person name="Haeussler S."/>
            <person name="Voelker U."/>
            <person name="Michalik S."/>
        </authorList>
    </citation>
    <scope>NUCLEOTIDE SEQUENCE [LARGE SCALE GENOMIC DNA]</scope>
    <source>
        <strain evidence="5 8">13-00283-02</strain>
    </source>
</reference>
<evidence type="ECO:0000256" key="1">
    <source>
        <dbReference type="ARBA" id="ARBA00022967"/>
    </source>
</evidence>
<dbReference type="AlphaFoldDB" id="A0A0Z8CVX8"/>
<dbReference type="EMBL" id="FISW01000003">
    <property type="protein sequence ID" value="CZA95599.1"/>
    <property type="molecule type" value="Genomic_DNA"/>
</dbReference>
<evidence type="ECO:0000313" key="4">
    <source>
        <dbReference type="EMBL" id="CZA95599.1"/>
    </source>
</evidence>
<dbReference type="Proteomes" id="UP000075081">
    <property type="component" value="Unassembled WGS sequence"/>
</dbReference>
<dbReference type="GO" id="GO:0043682">
    <property type="term" value="F:P-type divalent copper transporter activity"/>
    <property type="evidence" value="ECO:0007669"/>
    <property type="project" value="TreeGrafter"/>
</dbReference>
<organism evidence="3 7">
    <name type="scientific">Streptococcus suis</name>
    <dbReference type="NCBI Taxonomy" id="1307"/>
    <lineage>
        <taxon>Bacteria</taxon>
        <taxon>Bacillati</taxon>
        <taxon>Bacillota</taxon>
        <taxon>Bacilli</taxon>
        <taxon>Lactobacillales</taxon>
        <taxon>Streptococcaceae</taxon>
        <taxon>Streptococcus</taxon>
    </lineage>
</organism>
<dbReference type="GO" id="GO:0005507">
    <property type="term" value="F:copper ion binding"/>
    <property type="evidence" value="ECO:0007669"/>
    <property type="project" value="TreeGrafter"/>
</dbReference>
<evidence type="ECO:0000256" key="2">
    <source>
        <dbReference type="SAM" id="Phobius"/>
    </source>
</evidence>
<keyword evidence="2" id="KW-1133">Transmembrane helix</keyword>
<dbReference type="PANTHER" id="PTHR43520:SF8">
    <property type="entry name" value="P-TYPE CU(+) TRANSPORTER"/>
    <property type="match status" value="1"/>
</dbReference>
<keyword evidence="2" id="KW-0472">Membrane</keyword>
<keyword evidence="1" id="KW-1278">Translocase</keyword>
<evidence type="ECO:0000313" key="6">
    <source>
        <dbReference type="Proteomes" id="UP000075081"/>
    </source>
</evidence>
<dbReference type="EC" id="3.6.3.-" evidence="3"/>
<dbReference type="PATRIC" id="fig|1307.1317.peg.869"/>
<gene>
    <name evidence="3" type="primary">copA_2</name>
    <name evidence="4" type="synonym">copA_3</name>
    <name evidence="3" type="ORF">ERS132536_01405</name>
    <name evidence="4" type="ORF">ERS156295_00702</name>
    <name evidence="5" type="ORF">SSU1300283_01989</name>
</gene>